<evidence type="ECO:0000256" key="5">
    <source>
        <dbReference type="SAM" id="MobiDB-lite"/>
    </source>
</evidence>
<protein>
    <recommendedName>
        <fullName evidence="7">Ion transport domain-containing protein</fullName>
    </recommendedName>
</protein>
<feature type="transmembrane region" description="Helical" evidence="6">
    <location>
        <begin position="132"/>
        <end position="156"/>
    </location>
</feature>
<dbReference type="Pfam" id="PF00520">
    <property type="entry name" value="Ion_trans"/>
    <property type="match status" value="1"/>
</dbReference>
<dbReference type="EMBL" id="JAGTXO010000008">
    <property type="protein sequence ID" value="KAG8466146.1"/>
    <property type="molecule type" value="Genomic_DNA"/>
</dbReference>
<dbReference type="GO" id="GO:0008332">
    <property type="term" value="F:low voltage-gated calcium channel activity"/>
    <property type="evidence" value="ECO:0007669"/>
    <property type="project" value="TreeGrafter"/>
</dbReference>
<gene>
    <name evidence="8" type="ORF">KFE25_001902</name>
</gene>
<dbReference type="PANTHER" id="PTHR10037:SF293">
    <property type="entry name" value="EF-HAND DOMAIN-CONTAINING PROTEIN"/>
    <property type="match status" value="1"/>
</dbReference>
<evidence type="ECO:0000259" key="7">
    <source>
        <dbReference type="Pfam" id="PF00520"/>
    </source>
</evidence>
<evidence type="ECO:0000256" key="3">
    <source>
        <dbReference type="ARBA" id="ARBA00022989"/>
    </source>
</evidence>
<comment type="subcellular location">
    <subcellularLocation>
        <location evidence="1">Membrane</location>
        <topology evidence="1">Multi-pass membrane protein</topology>
    </subcellularLocation>
</comment>
<dbReference type="InterPro" id="IPR005821">
    <property type="entry name" value="Ion_trans_dom"/>
</dbReference>
<dbReference type="GO" id="GO:0086010">
    <property type="term" value="P:membrane depolarization during action potential"/>
    <property type="evidence" value="ECO:0007669"/>
    <property type="project" value="TreeGrafter"/>
</dbReference>
<evidence type="ECO:0000256" key="4">
    <source>
        <dbReference type="ARBA" id="ARBA00023136"/>
    </source>
</evidence>
<dbReference type="GO" id="GO:0070509">
    <property type="term" value="P:calcium ion import"/>
    <property type="evidence" value="ECO:0007669"/>
    <property type="project" value="TreeGrafter"/>
</dbReference>
<evidence type="ECO:0000256" key="1">
    <source>
        <dbReference type="ARBA" id="ARBA00004141"/>
    </source>
</evidence>
<dbReference type="SUPFAM" id="SSF81324">
    <property type="entry name" value="Voltage-gated potassium channels"/>
    <property type="match status" value="1"/>
</dbReference>
<dbReference type="GO" id="GO:0001518">
    <property type="term" value="C:voltage-gated sodium channel complex"/>
    <property type="evidence" value="ECO:0007669"/>
    <property type="project" value="TreeGrafter"/>
</dbReference>
<dbReference type="OrthoDB" id="10267833at2759"/>
<dbReference type="InterPro" id="IPR027359">
    <property type="entry name" value="Volt_channel_dom_sf"/>
</dbReference>
<dbReference type="InterPro" id="IPR043203">
    <property type="entry name" value="VGCC_Ca_Na"/>
</dbReference>
<evidence type="ECO:0000256" key="2">
    <source>
        <dbReference type="ARBA" id="ARBA00022692"/>
    </source>
</evidence>
<feature type="transmembrane region" description="Helical" evidence="6">
    <location>
        <begin position="57"/>
        <end position="79"/>
    </location>
</feature>
<evidence type="ECO:0000313" key="8">
    <source>
        <dbReference type="EMBL" id="KAG8466146.1"/>
    </source>
</evidence>
<dbReference type="Proteomes" id="UP000751190">
    <property type="component" value="Unassembled WGS sequence"/>
</dbReference>
<evidence type="ECO:0000256" key="6">
    <source>
        <dbReference type="SAM" id="Phobius"/>
    </source>
</evidence>
<feature type="transmembrane region" description="Helical" evidence="6">
    <location>
        <begin position="177"/>
        <end position="202"/>
    </location>
</feature>
<keyword evidence="4 6" id="KW-0472">Membrane</keyword>
<feature type="transmembrane region" description="Helical" evidence="6">
    <location>
        <begin position="91"/>
        <end position="112"/>
    </location>
</feature>
<dbReference type="AlphaFoldDB" id="A0A8J6CCI6"/>
<dbReference type="GO" id="GO:0005248">
    <property type="term" value="F:voltage-gated sodium channel activity"/>
    <property type="evidence" value="ECO:0007669"/>
    <property type="project" value="TreeGrafter"/>
</dbReference>
<keyword evidence="2 6" id="KW-0812">Transmembrane</keyword>
<reference evidence="8" key="1">
    <citation type="submission" date="2021-05" db="EMBL/GenBank/DDBJ databases">
        <title>The genome of the haptophyte Pavlova lutheri (Diacronema luteri, Pavlovales) - a model for lipid biosynthesis in eukaryotic algae.</title>
        <authorList>
            <person name="Hulatt C.J."/>
            <person name="Posewitz M.C."/>
        </authorList>
    </citation>
    <scope>NUCLEOTIDE SEQUENCE</scope>
    <source>
        <strain evidence="8">NIVA-4/92</strain>
    </source>
</reference>
<proteinExistence type="predicted"/>
<dbReference type="Gene3D" id="1.20.120.350">
    <property type="entry name" value="Voltage-gated potassium channels. Chain C"/>
    <property type="match status" value="1"/>
</dbReference>
<feature type="region of interest" description="Disordered" evidence="5">
    <location>
        <begin position="11"/>
        <end position="31"/>
    </location>
</feature>
<sequence length="454" mass="49340">MNGAGAAVTVLSRDARDDHPNGTDLGAAPDDRLPTHAAASDGIPQLLPFQARVRRAYLWHPVQFGIAAVIFANFVTTAIDKQMRPADGSPTALAIANAEIFFAAVFGLELIANLYAHWLRPFFSSAWNWFDLFIVVVGWVSLANAQMPGISVLRLFRALKVLRLFRRIESIKVIVEGVAAAMPGMANAFIILGILMGIWAIIGVQFFAEFAPQEFGTFLRAMFTMWQVMTMDGWASGIARPLIFDVDQGGALAVVFFVSFTFVAGVVMANVVIAILLDKYLLATSDFESRKAKERAEARARTCARRDGAAGTVVRGEGGPHGVPQFEKQGTLLSKEGIIDMILETVKRKNLQSLAKDDLIAIALMLWHHPCVSSAVPAAMLRNSNVPADKRSKSIILNIMQRGITPPNADDFSARRAPRLLSAVRADSALALGRSVELVALSTSQGPRVRTRES</sequence>
<dbReference type="PANTHER" id="PTHR10037">
    <property type="entry name" value="VOLTAGE-GATED CATION CHANNEL CALCIUM AND SODIUM"/>
    <property type="match status" value="1"/>
</dbReference>
<feature type="transmembrane region" description="Helical" evidence="6">
    <location>
        <begin position="251"/>
        <end position="277"/>
    </location>
</feature>
<keyword evidence="3 6" id="KW-1133">Transmembrane helix</keyword>
<dbReference type="Gene3D" id="1.10.287.70">
    <property type="match status" value="1"/>
</dbReference>
<evidence type="ECO:0000313" key="9">
    <source>
        <dbReference type="Proteomes" id="UP000751190"/>
    </source>
</evidence>
<keyword evidence="9" id="KW-1185">Reference proteome</keyword>
<accession>A0A8J6CCI6</accession>
<organism evidence="8 9">
    <name type="scientific">Diacronema lutheri</name>
    <name type="common">Unicellular marine alga</name>
    <name type="synonym">Monochrysis lutheri</name>
    <dbReference type="NCBI Taxonomy" id="2081491"/>
    <lineage>
        <taxon>Eukaryota</taxon>
        <taxon>Haptista</taxon>
        <taxon>Haptophyta</taxon>
        <taxon>Pavlovophyceae</taxon>
        <taxon>Pavlovales</taxon>
        <taxon>Pavlovaceae</taxon>
        <taxon>Diacronema</taxon>
    </lineage>
</organism>
<comment type="caution">
    <text evidence="8">The sequence shown here is derived from an EMBL/GenBank/DDBJ whole genome shotgun (WGS) entry which is preliminary data.</text>
</comment>
<name>A0A8J6CCI6_DIALT</name>
<feature type="domain" description="Ion transport" evidence="7">
    <location>
        <begin position="63"/>
        <end position="283"/>
    </location>
</feature>